<dbReference type="EMBL" id="OP880252">
    <property type="protein sequence ID" value="WAE39521.1"/>
    <property type="molecule type" value="Genomic_DNA"/>
</dbReference>
<evidence type="ECO:0000313" key="2">
    <source>
        <dbReference type="Proteomes" id="UP001156259"/>
    </source>
</evidence>
<reference evidence="1 2" key="1">
    <citation type="submission" date="2022-10" db="EMBL/GenBank/DDBJ databases">
        <title>Evolutionary Diversification of Methanotrophic Ca. Methanophagales (ANME-1) and Their Expansive Virome.</title>
        <authorList>
            <person name="Laso-Perez R."/>
            <person name="Wu F."/>
            <person name="Cremiere A."/>
            <person name="Speth D.R."/>
            <person name="Magyar J.S."/>
            <person name="Krupovic M."/>
            <person name="Orphan V.J."/>
        </authorList>
    </citation>
    <scope>NUCLEOTIDE SEQUENCE [LARGE SCALE GENOMIC DNA]</scope>
</reference>
<accession>A0A9E9A651</accession>
<dbReference type="Proteomes" id="UP001156259">
    <property type="component" value="Segment"/>
</dbReference>
<sequence>MIAETCHVRPSDILDPLDELSYIDKIKLDISVLTARSKEATKTLPPHEAVELLKRLKKK</sequence>
<protein>
    <submittedName>
        <fullName evidence="1">Uncharacterized protein</fullName>
    </submittedName>
</protein>
<keyword evidence="2" id="KW-1185">Reference proteome</keyword>
<evidence type="ECO:0000313" key="1">
    <source>
        <dbReference type="EMBL" id="WAE39521.1"/>
    </source>
</evidence>
<organism evidence="1 2">
    <name type="scientific">Methanophagales virus GBV301</name>
    <dbReference type="NCBI Taxonomy" id="2999280"/>
    <lineage>
        <taxon>Viruses</taxon>
        <taxon>Duplodnaviria</taxon>
        <taxon>Heunggongvirae</taxon>
        <taxon>Uroviricota</taxon>
        <taxon>Caudoviricetes</taxon>
        <taxon>Nakonvirales</taxon>
        <taxon>Ekchuahviridae</taxon>
        <taxon>Kukulkanvirus</taxon>
        <taxon>Kukulkanvirus guaymasense</taxon>
    </lineage>
</organism>
<proteinExistence type="predicted"/>
<name>A0A9E9A651_9CAUD</name>
<gene>
    <name evidence="1" type="ORF">LDLAKGPJ_00097</name>
</gene>